<evidence type="ECO:0000313" key="3">
    <source>
        <dbReference type="Proteomes" id="UP001326110"/>
    </source>
</evidence>
<evidence type="ECO:0000256" key="1">
    <source>
        <dbReference type="SAM" id="Phobius"/>
    </source>
</evidence>
<keyword evidence="3" id="KW-1185">Reference proteome</keyword>
<feature type="transmembrane region" description="Helical" evidence="1">
    <location>
        <begin position="20"/>
        <end position="43"/>
    </location>
</feature>
<dbReference type="GeneID" id="43165657"/>
<proteinExistence type="predicted"/>
<protein>
    <recommendedName>
        <fullName evidence="4">Pilus assembly protein</fullName>
    </recommendedName>
</protein>
<keyword evidence="1" id="KW-0472">Membrane</keyword>
<evidence type="ECO:0000313" key="2">
    <source>
        <dbReference type="EMBL" id="WQH04672.1"/>
    </source>
</evidence>
<dbReference type="EMBL" id="CP140152">
    <property type="protein sequence ID" value="WQH04672.1"/>
    <property type="molecule type" value="Genomic_DNA"/>
</dbReference>
<dbReference type="Proteomes" id="UP001326110">
    <property type="component" value="Chromosome"/>
</dbReference>
<sequence>MGCPVIGPARRRFVRQHGQAMVEFLVAAMFVLIPLFIAVTALAKLADVQHTTTMAARYAAWERTVWYEPSATGFNTLHDPNQKSSEEINNEIALRLIHDRQAGAVIRATDRNATAFDNGSDPLWQDHAGTRYLDNRSQIEGDIAAVKPDTDIAGAVIDTLHNVSVKGLVNFVPPLPVESLVVAEVSIDRVAKNSAAYQRLWSGTPWQGIAFTASGTILSNTWAANARSGTRAMVEKMVPTAQGLGAPITAARLAMLPWDGATATIEVGKVSVDQVPDDRLK</sequence>
<dbReference type="RefSeq" id="WP_019924081.1">
    <property type="nucleotide sequence ID" value="NZ_CP140152.1"/>
</dbReference>
<accession>A0ABZ0XZS1</accession>
<keyword evidence="1" id="KW-0812">Transmembrane</keyword>
<name>A0ABZ0XZS1_9BURK</name>
<evidence type="ECO:0008006" key="4">
    <source>
        <dbReference type="Google" id="ProtNLM"/>
    </source>
</evidence>
<organism evidence="2 3">
    <name type="scientific">Duganella zoogloeoides</name>
    <dbReference type="NCBI Taxonomy" id="75659"/>
    <lineage>
        <taxon>Bacteria</taxon>
        <taxon>Pseudomonadati</taxon>
        <taxon>Pseudomonadota</taxon>
        <taxon>Betaproteobacteria</taxon>
        <taxon>Burkholderiales</taxon>
        <taxon>Oxalobacteraceae</taxon>
        <taxon>Telluria group</taxon>
        <taxon>Duganella</taxon>
    </lineage>
</organism>
<gene>
    <name evidence="2" type="ORF">SR858_27140</name>
</gene>
<keyword evidence="1" id="KW-1133">Transmembrane helix</keyword>
<reference evidence="2 3" key="1">
    <citation type="submission" date="2023-11" db="EMBL/GenBank/DDBJ databases">
        <title>MicrobeMod: A computational toolkit for identifying prokaryotic methylation and restriction-modification with nanopore sequencing.</title>
        <authorList>
            <person name="Crits-Christoph A."/>
            <person name="Kang S.C."/>
            <person name="Lee H."/>
            <person name="Ostrov N."/>
        </authorList>
    </citation>
    <scope>NUCLEOTIDE SEQUENCE [LARGE SCALE GENOMIC DNA]</scope>
    <source>
        <strain evidence="2 3">ATCC 25935</strain>
    </source>
</reference>